<protein>
    <submittedName>
        <fullName evidence="9">Major facilitator superfamily domain-containing protein</fullName>
    </submittedName>
</protein>
<dbReference type="RefSeq" id="XP_021870485.1">
    <property type="nucleotide sequence ID" value="XM_022016131.1"/>
</dbReference>
<feature type="transmembrane region" description="Helical" evidence="8">
    <location>
        <begin position="463"/>
        <end position="481"/>
    </location>
</feature>
<dbReference type="STRING" id="4999.A0A1Y1UFU2"/>
<evidence type="ECO:0000256" key="6">
    <source>
        <dbReference type="ARBA" id="ARBA00023136"/>
    </source>
</evidence>
<comment type="caution">
    <text evidence="9">The sequence shown here is derived from an EMBL/GenBank/DDBJ whole genome shotgun (WGS) entry which is preliminary data.</text>
</comment>
<dbReference type="Gene3D" id="1.20.1250.20">
    <property type="entry name" value="MFS general substrate transporter like domains"/>
    <property type="match status" value="1"/>
</dbReference>
<keyword evidence="3" id="KW-0813">Transport</keyword>
<feature type="transmembrane region" description="Helical" evidence="8">
    <location>
        <begin position="394"/>
        <end position="412"/>
    </location>
</feature>
<keyword evidence="5 8" id="KW-1133">Transmembrane helix</keyword>
<evidence type="ECO:0000256" key="8">
    <source>
        <dbReference type="SAM" id="Phobius"/>
    </source>
</evidence>
<dbReference type="PANTHER" id="PTHR20772">
    <property type="entry name" value="PROTEIN FMP42"/>
    <property type="match status" value="1"/>
</dbReference>
<keyword evidence="4 8" id="KW-0812">Transmembrane</keyword>
<organism evidence="9 10">
    <name type="scientific">Kockovaella imperatae</name>
    <dbReference type="NCBI Taxonomy" id="4999"/>
    <lineage>
        <taxon>Eukaryota</taxon>
        <taxon>Fungi</taxon>
        <taxon>Dikarya</taxon>
        <taxon>Basidiomycota</taxon>
        <taxon>Agaricomycotina</taxon>
        <taxon>Tremellomycetes</taxon>
        <taxon>Tremellales</taxon>
        <taxon>Cuniculitremaceae</taxon>
        <taxon>Kockovaella</taxon>
    </lineage>
</organism>
<feature type="region of interest" description="Disordered" evidence="7">
    <location>
        <begin position="214"/>
        <end position="254"/>
    </location>
</feature>
<feature type="transmembrane region" description="Helical" evidence="8">
    <location>
        <begin position="343"/>
        <end position="363"/>
    </location>
</feature>
<dbReference type="InterPro" id="IPR052599">
    <property type="entry name" value="SLC43A_AATransporter"/>
</dbReference>
<dbReference type="EMBL" id="NBSH01000008">
    <property type="protein sequence ID" value="ORX36384.1"/>
    <property type="molecule type" value="Genomic_DNA"/>
</dbReference>
<feature type="transmembrane region" description="Helical" evidence="8">
    <location>
        <begin position="184"/>
        <end position="203"/>
    </location>
</feature>
<evidence type="ECO:0000256" key="4">
    <source>
        <dbReference type="ARBA" id="ARBA00022692"/>
    </source>
</evidence>
<feature type="transmembrane region" description="Helical" evidence="8">
    <location>
        <begin position="91"/>
        <end position="112"/>
    </location>
</feature>
<dbReference type="Proteomes" id="UP000193218">
    <property type="component" value="Unassembled WGS sequence"/>
</dbReference>
<dbReference type="SUPFAM" id="SSF103473">
    <property type="entry name" value="MFS general substrate transporter"/>
    <property type="match status" value="1"/>
</dbReference>
<evidence type="ECO:0000313" key="10">
    <source>
        <dbReference type="Proteomes" id="UP000193218"/>
    </source>
</evidence>
<dbReference type="Pfam" id="PF07690">
    <property type="entry name" value="MFS_1"/>
    <property type="match status" value="1"/>
</dbReference>
<feature type="transmembrane region" description="Helical" evidence="8">
    <location>
        <begin position="118"/>
        <end position="138"/>
    </location>
</feature>
<accession>A0A1Y1UFU2</accession>
<feature type="transmembrane region" description="Helical" evidence="8">
    <location>
        <begin position="368"/>
        <end position="388"/>
    </location>
</feature>
<proteinExistence type="inferred from homology"/>
<dbReference type="OrthoDB" id="330047at2759"/>
<reference evidence="9 10" key="1">
    <citation type="submission" date="2017-03" db="EMBL/GenBank/DDBJ databases">
        <title>Widespread Adenine N6-methylation of Active Genes in Fungi.</title>
        <authorList>
            <consortium name="DOE Joint Genome Institute"/>
            <person name="Mondo S.J."/>
            <person name="Dannebaum R.O."/>
            <person name="Kuo R.C."/>
            <person name="Louie K.B."/>
            <person name="Bewick A.J."/>
            <person name="Labutti K."/>
            <person name="Haridas S."/>
            <person name="Kuo A."/>
            <person name="Salamov A."/>
            <person name="Ahrendt S.R."/>
            <person name="Lau R."/>
            <person name="Bowen B.P."/>
            <person name="Lipzen A."/>
            <person name="Sullivan W."/>
            <person name="Andreopoulos W.B."/>
            <person name="Clum A."/>
            <person name="Lindquist E."/>
            <person name="Daum C."/>
            <person name="Northen T.R."/>
            <person name="Ramamoorthy G."/>
            <person name="Schmitz R.J."/>
            <person name="Gryganskyi A."/>
            <person name="Culley D."/>
            <person name="Magnuson J."/>
            <person name="James T.Y."/>
            <person name="O'Malley M.A."/>
            <person name="Stajich J.E."/>
            <person name="Spatafora J.W."/>
            <person name="Visel A."/>
            <person name="Grigoriev I.V."/>
        </authorList>
    </citation>
    <scope>NUCLEOTIDE SEQUENCE [LARGE SCALE GENOMIC DNA]</scope>
    <source>
        <strain evidence="9 10">NRRL Y-17943</strain>
    </source>
</reference>
<evidence type="ECO:0000256" key="3">
    <source>
        <dbReference type="ARBA" id="ARBA00022448"/>
    </source>
</evidence>
<evidence type="ECO:0000256" key="2">
    <source>
        <dbReference type="ARBA" id="ARBA00006595"/>
    </source>
</evidence>
<dbReference type="PANTHER" id="PTHR20772:SF2">
    <property type="entry name" value="PROTEIN FMP42"/>
    <property type="match status" value="1"/>
</dbReference>
<dbReference type="InParanoid" id="A0A1Y1UFU2"/>
<comment type="similarity">
    <text evidence="2">Belongs to the SLC43A transporter (TC 2.A.1.44) family.</text>
</comment>
<dbReference type="GeneID" id="33557940"/>
<evidence type="ECO:0000256" key="1">
    <source>
        <dbReference type="ARBA" id="ARBA00004141"/>
    </source>
</evidence>
<dbReference type="AlphaFoldDB" id="A0A1Y1UFU2"/>
<dbReference type="InterPro" id="IPR011701">
    <property type="entry name" value="MFS"/>
</dbReference>
<keyword evidence="10" id="KW-1185">Reference proteome</keyword>
<feature type="transmembrane region" description="Helical" evidence="8">
    <location>
        <begin position="12"/>
        <end position="35"/>
    </location>
</feature>
<evidence type="ECO:0000313" key="9">
    <source>
        <dbReference type="EMBL" id="ORX36384.1"/>
    </source>
</evidence>
<comment type="subcellular location">
    <subcellularLocation>
        <location evidence="1">Membrane</location>
        <topology evidence="1">Multi-pass membrane protein</topology>
    </subcellularLocation>
</comment>
<evidence type="ECO:0000256" key="7">
    <source>
        <dbReference type="SAM" id="MobiDB-lite"/>
    </source>
</evidence>
<dbReference type="InterPro" id="IPR036259">
    <property type="entry name" value="MFS_trans_sf"/>
</dbReference>
<feature type="transmembrane region" description="Helical" evidence="8">
    <location>
        <begin position="150"/>
        <end position="172"/>
    </location>
</feature>
<dbReference type="GO" id="GO:0022857">
    <property type="term" value="F:transmembrane transporter activity"/>
    <property type="evidence" value="ECO:0007669"/>
    <property type="project" value="InterPro"/>
</dbReference>
<sequence length="511" mass="55234">MEVSEVSRTKRLAQAGSSVIFCFFLVGIVFGFAALKPILVDSGVYSEYCNGQERCKKQDTKLNQLFIIASSVNNIGALPMGTYLDRVGPRAATLTGAVLCMTGSILFSLGIVKPYFDSYIAGFALLGLCSPAIFLAQFHLSNTFPSRSGLILGSITGAFDASSLSICLYKVAYFRFGGKTSLRVFFLCYAVIPGLLIIQQLTFGPAVAYERPNSKVGDDSLPDQPVRPTLPPPSGSARDRKFPARPPRRRASSSFSRISYDVHDAANDEDVKNILGKDGEADPIVGALFGLGAGKQVLSKWWLAMEFMVIVHMTRINWYLTTVGSQLVYYTGDEGLADKLNDAFIFLLPLAGLVSIPAIGYLLDTRPLIVTVLVMTVMGVLFGGLTLLHGPVPQLIGLGILVVFRPLFYTAMSDYGAKVFGFQTFGTVYGLGMTLSGVFGFVLTPLDLLTKGPLNGSYTPVNLTLLILGLISGLTMAYVIWSHSRQGRIILSDSSVVNRHTAIQEEDEDGS</sequence>
<evidence type="ECO:0000256" key="5">
    <source>
        <dbReference type="ARBA" id="ARBA00022989"/>
    </source>
</evidence>
<gene>
    <name evidence="9" type="ORF">BD324DRAFT_628638</name>
</gene>
<keyword evidence="6 8" id="KW-0472">Membrane</keyword>
<dbReference type="GO" id="GO:0000329">
    <property type="term" value="C:fungal-type vacuole membrane"/>
    <property type="evidence" value="ECO:0007669"/>
    <property type="project" value="TreeGrafter"/>
</dbReference>
<name>A0A1Y1UFU2_9TREE</name>
<feature type="transmembrane region" description="Helical" evidence="8">
    <location>
        <begin position="419"/>
        <end position="443"/>
    </location>
</feature>